<dbReference type="GO" id="GO:0003700">
    <property type="term" value="F:DNA-binding transcription factor activity"/>
    <property type="evidence" value="ECO:0007669"/>
    <property type="project" value="InterPro"/>
</dbReference>
<keyword evidence="6" id="KW-1185">Reference proteome</keyword>
<accession>A0A9X3ZIG4</accession>
<dbReference type="InterPro" id="IPR036390">
    <property type="entry name" value="WH_DNA-bd_sf"/>
</dbReference>
<evidence type="ECO:0000259" key="4">
    <source>
        <dbReference type="PROSITE" id="PS50949"/>
    </source>
</evidence>
<dbReference type="SUPFAM" id="SSF48008">
    <property type="entry name" value="GntR ligand-binding domain-like"/>
    <property type="match status" value="1"/>
</dbReference>
<keyword evidence="2" id="KW-0238">DNA-binding</keyword>
<dbReference type="InterPro" id="IPR008920">
    <property type="entry name" value="TF_FadR/GntR_C"/>
</dbReference>
<dbReference type="PRINTS" id="PR00035">
    <property type="entry name" value="HTHGNTR"/>
</dbReference>
<sequence>MTFAAFKRQDLVSQVSETLTKAILEGDLEPGSRLNEVHLSQQFEISRAPLREALRRLESQGLIESHPRRGFFLRRISAPKIAELFQVRLALEHAAGQQVVQSITEAETGRLECQYEAIREAASNNDPLRQTEEDFRFHRLICEMSGNTRLLQFFDQIACEIRYSMVHLSGFHDDMEALAASHVPLLDALKSRDAVTYCNYLKRHLDEARDKLVAAVDS</sequence>
<comment type="caution">
    <text evidence="5">The sequence shown here is derived from an EMBL/GenBank/DDBJ whole genome shotgun (WGS) entry which is preliminary data.</text>
</comment>
<dbReference type="InterPro" id="IPR011711">
    <property type="entry name" value="GntR_C"/>
</dbReference>
<dbReference type="Proteomes" id="UP001151234">
    <property type="component" value="Unassembled WGS sequence"/>
</dbReference>
<evidence type="ECO:0000313" key="6">
    <source>
        <dbReference type="Proteomes" id="UP001151234"/>
    </source>
</evidence>
<dbReference type="SMART" id="SM00895">
    <property type="entry name" value="FCD"/>
    <property type="match status" value="1"/>
</dbReference>
<name>A0A9X3ZIG4_9HYPH</name>
<proteinExistence type="predicted"/>
<dbReference type="CDD" id="cd07377">
    <property type="entry name" value="WHTH_GntR"/>
    <property type="match status" value="1"/>
</dbReference>
<dbReference type="PANTHER" id="PTHR43537:SF45">
    <property type="entry name" value="GNTR FAMILY REGULATORY PROTEIN"/>
    <property type="match status" value="1"/>
</dbReference>
<keyword evidence="1" id="KW-0805">Transcription regulation</keyword>
<dbReference type="Pfam" id="PF00392">
    <property type="entry name" value="GntR"/>
    <property type="match status" value="1"/>
</dbReference>
<dbReference type="GO" id="GO:0003677">
    <property type="term" value="F:DNA binding"/>
    <property type="evidence" value="ECO:0007669"/>
    <property type="project" value="UniProtKB-KW"/>
</dbReference>
<dbReference type="InterPro" id="IPR000524">
    <property type="entry name" value="Tscrpt_reg_HTH_GntR"/>
</dbReference>
<dbReference type="Pfam" id="PF07729">
    <property type="entry name" value="FCD"/>
    <property type="match status" value="1"/>
</dbReference>
<dbReference type="InterPro" id="IPR036388">
    <property type="entry name" value="WH-like_DNA-bd_sf"/>
</dbReference>
<dbReference type="PROSITE" id="PS50949">
    <property type="entry name" value="HTH_GNTR"/>
    <property type="match status" value="1"/>
</dbReference>
<dbReference type="PANTHER" id="PTHR43537">
    <property type="entry name" value="TRANSCRIPTIONAL REGULATOR, GNTR FAMILY"/>
    <property type="match status" value="1"/>
</dbReference>
<dbReference type="SUPFAM" id="SSF46785">
    <property type="entry name" value="Winged helix' DNA-binding domain"/>
    <property type="match status" value="1"/>
</dbReference>
<evidence type="ECO:0000313" key="5">
    <source>
        <dbReference type="EMBL" id="MDA5399611.1"/>
    </source>
</evidence>
<dbReference type="SMART" id="SM00345">
    <property type="entry name" value="HTH_GNTR"/>
    <property type="match status" value="1"/>
</dbReference>
<protein>
    <submittedName>
        <fullName evidence="5">GntR family transcriptional regulator</fullName>
    </submittedName>
</protein>
<dbReference type="EMBL" id="JAPJZI010000001">
    <property type="protein sequence ID" value="MDA5399611.1"/>
    <property type="molecule type" value="Genomic_DNA"/>
</dbReference>
<dbReference type="RefSeq" id="WP_267991038.1">
    <property type="nucleotide sequence ID" value="NZ_JAPJZI010000001.1"/>
</dbReference>
<reference evidence="5" key="1">
    <citation type="submission" date="2022-11" db="EMBL/GenBank/DDBJ databases">
        <title>Draft genome sequence of Hoeflea poritis E7-10 and Hoeflea prorocentri PM5-8, separated from scleractinian coral Porites lutea and marine dinoflagellate.</title>
        <authorList>
            <person name="Zhang G."/>
            <person name="Wei Q."/>
            <person name="Cai L."/>
        </authorList>
    </citation>
    <scope>NUCLEOTIDE SEQUENCE</scope>
    <source>
        <strain evidence="5">PM5-8</strain>
    </source>
</reference>
<evidence type="ECO:0000256" key="3">
    <source>
        <dbReference type="ARBA" id="ARBA00023163"/>
    </source>
</evidence>
<dbReference type="Gene3D" id="1.20.120.530">
    <property type="entry name" value="GntR ligand-binding domain-like"/>
    <property type="match status" value="1"/>
</dbReference>
<gene>
    <name evidence="5" type="ORF">OQ273_13590</name>
</gene>
<keyword evidence="3" id="KW-0804">Transcription</keyword>
<dbReference type="Gene3D" id="1.10.10.10">
    <property type="entry name" value="Winged helix-like DNA-binding domain superfamily/Winged helix DNA-binding domain"/>
    <property type="match status" value="1"/>
</dbReference>
<evidence type="ECO:0000256" key="1">
    <source>
        <dbReference type="ARBA" id="ARBA00023015"/>
    </source>
</evidence>
<feature type="domain" description="HTH gntR-type" evidence="4">
    <location>
        <begin position="9"/>
        <end position="76"/>
    </location>
</feature>
<organism evidence="5 6">
    <name type="scientific">Hoeflea prorocentri</name>
    <dbReference type="NCBI Taxonomy" id="1922333"/>
    <lineage>
        <taxon>Bacteria</taxon>
        <taxon>Pseudomonadati</taxon>
        <taxon>Pseudomonadota</taxon>
        <taxon>Alphaproteobacteria</taxon>
        <taxon>Hyphomicrobiales</taxon>
        <taxon>Rhizobiaceae</taxon>
        <taxon>Hoeflea</taxon>
    </lineage>
</organism>
<dbReference type="AlphaFoldDB" id="A0A9X3ZIG4"/>
<evidence type="ECO:0000256" key="2">
    <source>
        <dbReference type="ARBA" id="ARBA00023125"/>
    </source>
</evidence>